<feature type="transmembrane region" description="Helical" evidence="5">
    <location>
        <begin position="47"/>
        <end position="71"/>
    </location>
</feature>
<comment type="subcellular location">
    <subcellularLocation>
        <location evidence="1">Membrane</location>
        <topology evidence="1">Multi-pass membrane protein</topology>
    </subcellularLocation>
</comment>
<protein>
    <submittedName>
        <fullName evidence="6">Drug/Metabolite transporter superfamily</fullName>
    </submittedName>
</protein>
<evidence type="ECO:0000256" key="1">
    <source>
        <dbReference type="ARBA" id="ARBA00004141"/>
    </source>
</evidence>
<dbReference type="InParanoid" id="C1E676"/>
<dbReference type="OrthoDB" id="408493at2759"/>
<evidence type="ECO:0000256" key="3">
    <source>
        <dbReference type="ARBA" id="ARBA00022989"/>
    </source>
</evidence>
<feature type="transmembrane region" description="Helical" evidence="5">
    <location>
        <begin position="293"/>
        <end position="312"/>
    </location>
</feature>
<dbReference type="FunCoup" id="C1E676">
    <property type="interactions" value="20"/>
</dbReference>
<organism evidence="6 7">
    <name type="scientific">Micromonas commoda (strain RCC299 / NOUM17 / CCMP2709)</name>
    <name type="common">Picoplanktonic green alga</name>
    <dbReference type="NCBI Taxonomy" id="296587"/>
    <lineage>
        <taxon>Eukaryota</taxon>
        <taxon>Viridiplantae</taxon>
        <taxon>Chlorophyta</taxon>
        <taxon>Mamiellophyceae</taxon>
        <taxon>Mamiellales</taxon>
        <taxon>Mamiellaceae</taxon>
        <taxon>Micromonas</taxon>
    </lineage>
</organism>
<reference evidence="6 7" key="1">
    <citation type="journal article" date="2009" name="Science">
        <title>Green evolution and dynamic adaptations revealed by genomes of the marine picoeukaryotes Micromonas.</title>
        <authorList>
            <person name="Worden A.Z."/>
            <person name="Lee J.H."/>
            <person name="Mock T."/>
            <person name="Rouze P."/>
            <person name="Simmons M.P."/>
            <person name="Aerts A.L."/>
            <person name="Allen A.E."/>
            <person name="Cuvelier M.L."/>
            <person name="Derelle E."/>
            <person name="Everett M.V."/>
            <person name="Foulon E."/>
            <person name="Grimwood J."/>
            <person name="Gundlach H."/>
            <person name="Henrissat B."/>
            <person name="Napoli C."/>
            <person name="McDonald S.M."/>
            <person name="Parker M.S."/>
            <person name="Rombauts S."/>
            <person name="Salamov A."/>
            <person name="Von Dassow P."/>
            <person name="Badger J.H."/>
            <person name="Coutinho P.M."/>
            <person name="Demir E."/>
            <person name="Dubchak I."/>
            <person name="Gentemann C."/>
            <person name="Eikrem W."/>
            <person name="Gready J.E."/>
            <person name="John U."/>
            <person name="Lanier W."/>
            <person name="Lindquist E.A."/>
            <person name="Lucas S."/>
            <person name="Mayer K.F."/>
            <person name="Moreau H."/>
            <person name="Not F."/>
            <person name="Otillar R."/>
            <person name="Panaud O."/>
            <person name="Pangilinan J."/>
            <person name="Paulsen I."/>
            <person name="Piegu B."/>
            <person name="Poliakov A."/>
            <person name="Robbens S."/>
            <person name="Schmutz J."/>
            <person name="Toulza E."/>
            <person name="Wyss T."/>
            <person name="Zelensky A."/>
            <person name="Zhou K."/>
            <person name="Armbrust E.V."/>
            <person name="Bhattacharya D."/>
            <person name="Goodenough U.W."/>
            <person name="Van de Peer Y."/>
            <person name="Grigoriev I.V."/>
        </authorList>
    </citation>
    <scope>NUCLEOTIDE SEQUENCE [LARGE SCALE GENOMIC DNA]</scope>
    <source>
        <strain evidence="7">RCC299 / NOUM17</strain>
    </source>
</reference>
<evidence type="ECO:0000256" key="5">
    <source>
        <dbReference type="SAM" id="Phobius"/>
    </source>
</evidence>
<dbReference type="KEGG" id="mis:MICPUN_58570"/>
<dbReference type="Pfam" id="PF04142">
    <property type="entry name" value="Nuc_sug_transp"/>
    <property type="match status" value="1"/>
</dbReference>
<dbReference type="Proteomes" id="UP000002009">
    <property type="component" value="Chromosome 5"/>
</dbReference>
<dbReference type="EMBL" id="CP001326">
    <property type="protein sequence ID" value="ACO63378.1"/>
    <property type="molecule type" value="Genomic_DNA"/>
</dbReference>
<sequence length="324" mass="33483">MVATRRAKRAASSASKRTGYVFCLLLAAQYGLQPFLKVFIADGVNKVSLVLGTELAKVLIGVVGMLLDGSLASNFAGWNPRGAAFAVIPSLIYAAQNYLLVFGYQSMDSITFNCLNQSKLVSTALCLYLLFGTKQSVVQMVALAGLLVAGVMLQDGGGDGGSSSKGTSSSDAKLAVGVAAVIAASALSGVASAACQYAMQRIGTPAPIFTLEMAFVAIPALLVSQAGLIAEDPAVLFRGWDARTLIPVFASAFGGICVGQVTKNLGGIAKGFAIVGGLVLTGLAQGVQEGRWLETRTLVALVLVVSCVWAHNTHPPAKPKSKRQ</sequence>
<keyword evidence="4 5" id="KW-0472">Membrane</keyword>
<dbReference type="eggNOG" id="KOG2234">
    <property type="taxonomic scope" value="Eukaryota"/>
</dbReference>
<evidence type="ECO:0000256" key="4">
    <source>
        <dbReference type="ARBA" id="ARBA00023136"/>
    </source>
</evidence>
<evidence type="ECO:0000256" key="2">
    <source>
        <dbReference type="ARBA" id="ARBA00022692"/>
    </source>
</evidence>
<feature type="transmembrane region" description="Helical" evidence="5">
    <location>
        <begin position="209"/>
        <end position="230"/>
    </location>
</feature>
<feature type="transmembrane region" description="Helical" evidence="5">
    <location>
        <begin position="242"/>
        <end position="261"/>
    </location>
</feature>
<dbReference type="GeneID" id="8243791"/>
<dbReference type="InterPro" id="IPR007271">
    <property type="entry name" value="Nuc_sug_transpt"/>
</dbReference>
<evidence type="ECO:0000313" key="7">
    <source>
        <dbReference type="Proteomes" id="UP000002009"/>
    </source>
</evidence>
<name>C1E676_MICCC</name>
<accession>C1E676</accession>
<dbReference type="GO" id="GO:0015165">
    <property type="term" value="F:pyrimidine nucleotide-sugar transmembrane transporter activity"/>
    <property type="evidence" value="ECO:0007669"/>
    <property type="project" value="InterPro"/>
</dbReference>
<keyword evidence="7" id="KW-1185">Reference proteome</keyword>
<keyword evidence="3 5" id="KW-1133">Transmembrane helix</keyword>
<dbReference type="RefSeq" id="XP_002502120.1">
    <property type="nucleotide sequence ID" value="XM_002502074.1"/>
</dbReference>
<dbReference type="PANTHER" id="PTHR10231">
    <property type="entry name" value="NUCLEOTIDE-SUGAR TRANSMEMBRANE TRANSPORTER"/>
    <property type="match status" value="1"/>
</dbReference>
<gene>
    <name evidence="6" type="ORF">MICPUN_58570</name>
</gene>
<evidence type="ECO:0000313" key="6">
    <source>
        <dbReference type="EMBL" id="ACO63378.1"/>
    </source>
</evidence>
<keyword evidence="2 5" id="KW-0812">Transmembrane</keyword>
<feature type="transmembrane region" description="Helical" evidence="5">
    <location>
        <begin position="268"/>
        <end position="287"/>
    </location>
</feature>
<dbReference type="GO" id="GO:0000139">
    <property type="term" value="C:Golgi membrane"/>
    <property type="evidence" value="ECO:0007669"/>
    <property type="project" value="InterPro"/>
</dbReference>
<dbReference type="OMA" id="CYYFLNP"/>
<proteinExistence type="predicted"/>
<dbReference type="AlphaFoldDB" id="C1E676"/>
<feature type="transmembrane region" description="Helical" evidence="5">
    <location>
        <begin position="83"/>
        <end position="104"/>
    </location>
</feature>
<feature type="transmembrane region" description="Helical" evidence="5">
    <location>
        <begin position="174"/>
        <end position="197"/>
    </location>
</feature>